<dbReference type="AlphaFoldDB" id="A0A836GKZ9"/>
<protein>
    <submittedName>
        <fullName evidence="1">Uncharacterized protein</fullName>
    </submittedName>
</protein>
<proteinExistence type="predicted"/>
<accession>A0A836GKZ9</accession>
<dbReference type="RefSeq" id="XP_067689630.1">
    <property type="nucleotide sequence ID" value="XM_067833527.1"/>
</dbReference>
<evidence type="ECO:0000313" key="2">
    <source>
        <dbReference type="Proteomes" id="UP000674179"/>
    </source>
</evidence>
<evidence type="ECO:0000313" key="1">
    <source>
        <dbReference type="EMBL" id="KAG5469622.1"/>
    </source>
</evidence>
<dbReference type="OrthoDB" id="259771at2759"/>
<name>A0A836GKZ9_LEIEN</name>
<sequence>MPGRRATGDAQCTGKYCLPQVFAWQPTYFGSRRLSSLVALSLFSTVSLAQGRSHGHHIRGLPCRMTTASATFIFCNEVPSRALAVIPCNRGSLTTAVEVNALHSPHSASAIASYGITCPTERRTMPLLAVWSSTRHMTSSSHKIGASASARRRQWYSRQLNAQTLCTVDVMPLAQRTNCHPCPPLSQEHSDTLSTSGRPAAIADVFLSCCASPLCQAPALLSIFKQLSADQQCDILSTALIDAASFSERHLGSYVEEALSSDSFSPAHWVRLVTNLSGGINDHLLPWTSIAKRVLCSSPAPFSSNRDACAFIARVLSCMEAQGIPVSTIALCMETCGLSYEACAYASSSSHFVPPPEPISPERGWGFGDAVHSISVLPEPPMRWLSATCCGMPRVLRRYTTLVLLRSIVQKWGVTDSHHDSRWRRFAEAYMTTLEAASAVHFLFGEGNAVTAQILLPHCHTQHQIVALMRYTSRVTVELTLAALKRSVELGTAGRSVAHIHLTHRTTGQKVNQIFWAQAAHSDAALSKCSDHDENAVELFSRTLSFGLIDRDLLRRCLHEVLPAAVLARSHRSLAHLLAVIPASAVEHVVNFLGTLESDALSSWASLYIEAGNFEGAFAVLEATAARGRLPHMGTLVMLLEALRDDRRDFQRAVNLLRSSFSAVSETVLRAFVERTAANITGTKPVSLSTRQAMHVLSAFGLMGMAHSPTNTAGATATKDVSSSTASLLALTEVGENLKMPAPLHIVAIEGLIAASRKLGYDVTLTVHLESASGERCGSWASTAQHDMHRS</sequence>
<organism evidence="1 2">
    <name type="scientific">Leishmania enriettii</name>
    <dbReference type="NCBI Taxonomy" id="5663"/>
    <lineage>
        <taxon>Eukaryota</taxon>
        <taxon>Discoba</taxon>
        <taxon>Euglenozoa</taxon>
        <taxon>Kinetoplastea</taxon>
        <taxon>Metakinetoplastina</taxon>
        <taxon>Trypanosomatida</taxon>
        <taxon>Trypanosomatidae</taxon>
        <taxon>Leishmaniinae</taxon>
        <taxon>Leishmania</taxon>
    </lineage>
</organism>
<reference evidence="1 2" key="1">
    <citation type="submission" date="2021-02" db="EMBL/GenBank/DDBJ databases">
        <title>Leishmania (Mundinia) enrietti genome sequencing and assembly.</title>
        <authorList>
            <person name="Almutairi H."/>
            <person name="Gatherer D."/>
        </authorList>
    </citation>
    <scope>NUCLEOTIDE SEQUENCE [LARGE SCALE GENOMIC DNA]</scope>
    <source>
        <strain evidence="1">CUR178</strain>
    </source>
</reference>
<dbReference type="Proteomes" id="UP000674179">
    <property type="component" value="Chromosome 33"/>
</dbReference>
<dbReference type="GeneID" id="94169037"/>
<keyword evidence="2" id="KW-1185">Reference proteome</keyword>
<dbReference type="KEGG" id="lenr:94169037"/>
<dbReference type="EMBL" id="JAFHKP010000033">
    <property type="protein sequence ID" value="KAG5469622.1"/>
    <property type="molecule type" value="Genomic_DNA"/>
</dbReference>
<gene>
    <name evidence="1" type="ORF">CUR178_01759</name>
</gene>
<comment type="caution">
    <text evidence="1">The sequence shown here is derived from an EMBL/GenBank/DDBJ whole genome shotgun (WGS) entry which is preliminary data.</text>
</comment>